<comment type="caution">
    <text evidence="2">The sequence shown here is derived from an EMBL/GenBank/DDBJ whole genome shotgun (WGS) entry which is preliminary data.</text>
</comment>
<dbReference type="Proteomes" id="UP001204015">
    <property type="component" value="Unassembled WGS sequence"/>
</dbReference>
<evidence type="ECO:0000313" key="2">
    <source>
        <dbReference type="EMBL" id="MCO6026383.1"/>
    </source>
</evidence>
<sequence>MKKVLLSFLMVLSALTMSAQSTRTDSIREKIFDGKVNEMVTRLKLTDQQKTAFVPLYKSYNEDMQAAMKKTKKPASKPTTSSEVAELIKSHLESQKKAIDVREKYIDKFSKVLDADQLGKFLRVENRIQLRIRQRKNHQFHKGQLKNRPMMMKKDKNM</sequence>
<keyword evidence="1" id="KW-0732">Signal</keyword>
<organism evidence="2 3">
    <name type="scientific">Segatella cerevisiae</name>
    <dbReference type="NCBI Taxonomy" id="2053716"/>
    <lineage>
        <taxon>Bacteria</taxon>
        <taxon>Pseudomonadati</taxon>
        <taxon>Bacteroidota</taxon>
        <taxon>Bacteroidia</taxon>
        <taxon>Bacteroidales</taxon>
        <taxon>Prevotellaceae</taxon>
        <taxon>Segatella</taxon>
    </lineage>
</organism>
<accession>A0ABT1C185</accession>
<reference evidence="2 3" key="1">
    <citation type="submission" date="2022-06" db="EMBL/GenBank/DDBJ databases">
        <title>A taxonomic note on the genus Prevotella: Description of four novel genera and emended description of the genera Hallella and Xylanibacter.</title>
        <authorList>
            <person name="Hitch T.C.A."/>
        </authorList>
    </citation>
    <scope>NUCLEOTIDE SEQUENCE [LARGE SCALE GENOMIC DNA]</scope>
    <source>
        <strain evidence="2 3">DSM 100619</strain>
    </source>
</reference>
<gene>
    <name evidence="2" type="ORF">NG821_11130</name>
</gene>
<dbReference type="Pfam" id="PF07813">
    <property type="entry name" value="LTXXQ"/>
    <property type="match status" value="1"/>
</dbReference>
<dbReference type="Gene3D" id="1.20.120.1490">
    <property type="match status" value="1"/>
</dbReference>
<dbReference type="InterPro" id="IPR012899">
    <property type="entry name" value="LTXXQ"/>
</dbReference>
<keyword evidence="3" id="KW-1185">Reference proteome</keyword>
<dbReference type="RefSeq" id="WP_252761738.1">
    <property type="nucleotide sequence ID" value="NZ_JAMXLY010000053.1"/>
</dbReference>
<feature type="signal peptide" evidence="1">
    <location>
        <begin position="1"/>
        <end position="19"/>
    </location>
</feature>
<dbReference type="EMBL" id="JAMXLY010000053">
    <property type="protein sequence ID" value="MCO6026383.1"/>
    <property type="molecule type" value="Genomic_DNA"/>
</dbReference>
<evidence type="ECO:0000256" key="1">
    <source>
        <dbReference type="SAM" id="SignalP"/>
    </source>
</evidence>
<name>A0ABT1C185_9BACT</name>
<evidence type="ECO:0000313" key="3">
    <source>
        <dbReference type="Proteomes" id="UP001204015"/>
    </source>
</evidence>
<protein>
    <submittedName>
        <fullName evidence="2">Spy/CpxP family protein refolding chaperone</fullName>
    </submittedName>
</protein>
<proteinExistence type="predicted"/>
<feature type="chain" id="PRO_5047254131" evidence="1">
    <location>
        <begin position="20"/>
        <end position="158"/>
    </location>
</feature>